<dbReference type="AlphaFoldDB" id="A0A7W8UBM2"/>
<name>A0A7W8UBM2_9HYPH</name>
<dbReference type="EMBL" id="JACHBK010000004">
    <property type="protein sequence ID" value="MBB5535542.1"/>
    <property type="molecule type" value="Genomic_DNA"/>
</dbReference>
<comment type="caution">
    <text evidence="1">The sequence shown here is derived from an EMBL/GenBank/DDBJ whole genome shotgun (WGS) entry which is preliminary data.</text>
</comment>
<evidence type="ECO:0000313" key="1">
    <source>
        <dbReference type="EMBL" id="MBB5535542.1"/>
    </source>
</evidence>
<accession>A0A7W8UBM2</accession>
<evidence type="ECO:0000313" key="2">
    <source>
        <dbReference type="Proteomes" id="UP000585507"/>
    </source>
</evidence>
<sequence length="118" mass="12567">MVTVSISTWEAPLLLQRNKRVLLVLAAASLVSGCADYMNHRDSITFGLGNAVEANKGIHIQDPFPQVAENTRITTDGKTIQKVMRNYNGASQPAATPQTAVILPAATMGTNGSPLYGQ</sequence>
<reference evidence="1 2" key="1">
    <citation type="submission" date="2020-08" db="EMBL/GenBank/DDBJ databases">
        <title>Genomic Encyclopedia of Type Strains, Phase IV (KMG-V): Genome sequencing to study the core and pangenomes of soil and plant-associated prokaryotes.</title>
        <authorList>
            <person name="Whitman W."/>
        </authorList>
    </citation>
    <scope>NUCLEOTIDE SEQUENCE [LARGE SCALE GENOMIC DNA]</scope>
    <source>
        <strain evidence="1 2">SEMIA 4084</strain>
    </source>
</reference>
<gene>
    <name evidence="1" type="ORF">GGD55_002236</name>
</gene>
<organism evidence="1 2">
    <name type="scientific">Rhizobium giardinii</name>
    <dbReference type="NCBI Taxonomy" id="56731"/>
    <lineage>
        <taxon>Bacteria</taxon>
        <taxon>Pseudomonadati</taxon>
        <taxon>Pseudomonadota</taxon>
        <taxon>Alphaproteobacteria</taxon>
        <taxon>Hyphomicrobiales</taxon>
        <taxon>Rhizobiaceae</taxon>
        <taxon>Rhizobium/Agrobacterium group</taxon>
        <taxon>Rhizobium</taxon>
    </lineage>
</organism>
<dbReference type="Proteomes" id="UP000585507">
    <property type="component" value="Unassembled WGS sequence"/>
</dbReference>
<proteinExistence type="predicted"/>
<protein>
    <submittedName>
        <fullName evidence="1">Uncharacterized protein</fullName>
    </submittedName>
</protein>
<keyword evidence="2" id="KW-1185">Reference proteome</keyword>